<reference evidence="2" key="1">
    <citation type="submission" date="2022-06" db="EMBL/GenBank/DDBJ databases">
        <title>Aquibacillus sp. a new bacterium isolated from soil saline samples.</title>
        <authorList>
            <person name="Galisteo C."/>
            <person name="De La Haba R."/>
            <person name="Sanchez-Porro C."/>
            <person name="Ventosa A."/>
        </authorList>
    </citation>
    <scope>NUCLEOTIDE SEQUENCE</scope>
    <source>
        <strain evidence="2">JCM 12387</strain>
    </source>
</reference>
<accession>A0A9X3WJX2</accession>
<proteinExistence type="predicted"/>
<evidence type="ECO:0000313" key="2">
    <source>
        <dbReference type="EMBL" id="MDC3419676.1"/>
    </source>
</evidence>
<keyword evidence="1" id="KW-0472">Membrane</keyword>
<protein>
    <submittedName>
        <fullName evidence="2">Uncharacterized protein</fullName>
    </submittedName>
</protein>
<name>A0A9X3WJX2_9BACI</name>
<keyword evidence="1" id="KW-0812">Transmembrane</keyword>
<evidence type="ECO:0000313" key="3">
    <source>
        <dbReference type="Proteomes" id="UP001145072"/>
    </source>
</evidence>
<keyword evidence="1" id="KW-1133">Transmembrane helix</keyword>
<dbReference type="Proteomes" id="UP001145072">
    <property type="component" value="Unassembled WGS sequence"/>
</dbReference>
<dbReference type="AlphaFoldDB" id="A0A9X3WJX2"/>
<sequence length="174" mass="19926">MSKAKPIYIILFILLTITMWIVVFPISIEKALEKQGWNKAFLTVELESDSVLLFMEEEKGKIRLASAYRGLFGWKIADNTGLLSVNSDVEGFSGSEGSILIKNDNKLHYLFGIIVDEDIDSMTYKTNKITKEKMINTFTTQNGTRIYYSTHEQEFGDVTYIAYNHQNELVYSKP</sequence>
<feature type="transmembrane region" description="Helical" evidence="1">
    <location>
        <begin position="6"/>
        <end position="28"/>
    </location>
</feature>
<dbReference type="RefSeq" id="WP_259866627.1">
    <property type="nucleotide sequence ID" value="NZ_JAMQJZ010000002.1"/>
</dbReference>
<evidence type="ECO:0000256" key="1">
    <source>
        <dbReference type="SAM" id="Phobius"/>
    </source>
</evidence>
<comment type="caution">
    <text evidence="2">The sequence shown here is derived from an EMBL/GenBank/DDBJ whole genome shotgun (WGS) entry which is preliminary data.</text>
</comment>
<gene>
    <name evidence="2" type="ORF">NC661_04760</name>
</gene>
<dbReference type="EMBL" id="JAMQJZ010000002">
    <property type="protein sequence ID" value="MDC3419676.1"/>
    <property type="molecule type" value="Genomic_DNA"/>
</dbReference>
<keyword evidence="3" id="KW-1185">Reference proteome</keyword>
<organism evidence="2 3">
    <name type="scientific">Aquibacillus koreensis</name>
    <dbReference type="NCBI Taxonomy" id="279446"/>
    <lineage>
        <taxon>Bacteria</taxon>
        <taxon>Bacillati</taxon>
        <taxon>Bacillota</taxon>
        <taxon>Bacilli</taxon>
        <taxon>Bacillales</taxon>
        <taxon>Bacillaceae</taxon>
        <taxon>Aquibacillus</taxon>
    </lineage>
</organism>